<dbReference type="SUPFAM" id="SSF47729">
    <property type="entry name" value="IHF-like DNA-binding proteins"/>
    <property type="match status" value="1"/>
</dbReference>
<keyword evidence="4" id="KW-1185">Reference proteome</keyword>
<evidence type="ECO:0000256" key="1">
    <source>
        <dbReference type="ARBA" id="ARBA00023125"/>
    </source>
</evidence>
<dbReference type="Proteomes" id="UP000825483">
    <property type="component" value="Unassembled WGS sequence"/>
</dbReference>
<organism evidence="3 4">
    <name type="scientific">Prevotella lacticifex</name>
    <dbReference type="NCBI Taxonomy" id="2854755"/>
    <lineage>
        <taxon>Bacteria</taxon>
        <taxon>Pseudomonadati</taxon>
        <taxon>Bacteroidota</taxon>
        <taxon>Bacteroidia</taxon>
        <taxon>Bacteroidales</taxon>
        <taxon>Prevotellaceae</taxon>
        <taxon>Prevotella</taxon>
    </lineage>
</organism>
<dbReference type="InterPro" id="IPR010992">
    <property type="entry name" value="IHF-like_DNA-bd_dom_sf"/>
</dbReference>
<dbReference type="EMBL" id="BPUB01000001">
    <property type="protein sequence ID" value="GJG58333.1"/>
    <property type="molecule type" value="Genomic_DNA"/>
</dbReference>
<dbReference type="Pfam" id="PF18291">
    <property type="entry name" value="HU-HIG"/>
    <property type="match status" value="1"/>
</dbReference>
<evidence type="ECO:0000313" key="3">
    <source>
        <dbReference type="EMBL" id="GJG58333.1"/>
    </source>
</evidence>
<dbReference type="Gene3D" id="4.10.520.10">
    <property type="entry name" value="IHF-like DNA-binding proteins"/>
    <property type="match status" value="1"/>
</dbReference>
<dbReference type="RefSeq" id="WP_223926373.1">
    <property type="nucleotide sequence ID" value="NZ_BPTU01000001.1"/>
</dbReference>
<dbReference type="GeneID" id="72467638"/>
<dbReference type="NCBIfam" id="TIGR01201">
    <property type="entry name" value="HU_rel"/>
    <property type="match status" value="1"/>
</dbReference>
<proteinExistence type="predicted"/>
<protein>
    <recommendedName>
        <fullName evidence="2">HU domain-containing protein</fullName>
    </recommendedName>
</protein>
<name>A0A9R1C934_9BACT</name>
<accession>A0A9R1C934</accession>
<comment type="caution">
    <text evidence="3">The sequence shown here is derived from an EMBL/GenBank/DDBJ whole genome shotgun (WGS) entry which is preliminary data.</text>
</comment>
<sequence length="160" mass="17880">MAIKIRLQQSKFKDANNGGKWHARTVNTGDVLTSDLANEIQATTTFTRGEVEGFITELVDVIARNLRDGHTVVVDGLGRFHLAVESKPVDNPMDFDIKKNISDIKLKFVPAGKRSARTNRKVDDFGYGVQIQWAEEPREEEDSRLVGSPIHPVVKLPSKK</sequence>
<evidence type="ECO:0000259" key="2">
    <source>
        <dbReference type="Pfam" id="PF18291"/>
    </source>
</evidence>
<gene>
    <name evidence="3" type="ORF">PRLR5076_11840</name>
</gene>
<evidence type="ECO:0000313" key="4">
    <source>
        <dbReference type="Proteomes" id="UP000825483"/>
    </source>
</evidence>
<feature type="domain" description="HU" evidence="2">
    <location>
        <begin position="1"/>
        <end position="112"/>
    </location>
</feature>
<dbReference type="InterPro" id="IPR005902">
    <property type="entry name" value="HU_DNA-bd_put"/>
</dbReference>
<dbReference type="GO" id="GO:0003677">
    <property type="term" value="F:DNA binding"/>
    <property type="evidence" value="ECO:0007669"/>
    <property type="project" value="UniProtKB-KW"/>
</dbReference>
<keyword evidence="1" id="KW-0238">DNA-binding</keyword>
<dbReference type="InterPro" id="IPR041607">
    <property type="entry name" value="HU-HIG"/>
</dbReference>
<dbReference type="AlphaFoldDB" id="A0A9R1C934"/>
<reference evidence="3" key="1">
    <citation type="journal article" date="2022" name="Int. J. Syst. Evol. Microbiol.">
        <title>Prevotella lacticifex sp. nov., isolated from the rumen of cows.</title>
        <authorList>
            <person name="Shinkai T."/>
            <person name="Ikeyama N."/>
            <person name="Kumagai M."/>
            <person name="Ohmori H."/>
            <person name="Sakamoto M."/>
            <person name="Ohkuma M."/>
            <person name="Mitsumori M."/>
        </authorList>
    </citation>
    <scope>NUCLEOTIDE SEQUENCE</scope>
    <source>
        <strain evidence="3">R5076</strain>
    </source>
</reference>